<dbReference type="Gene3D" id="3.40.710.10">
    <property type="entry name" value="DD-peptidase/beta-lactamase superfamily"/>
    <property type="match status" value="1"/>
</dbReference>
<accession>A0ABS4KPM7</accession>
<gene>
    <name evidence="6" type="ORF">J2Z42_000658</name>
</gene>
<evidence type="ECO:0000259" key="4">
    <source>
        <dbReference type="Pfam" id="PF00905"/>
    </source>
</evidence>
<dbReference type="Pfam" id="PF03717">
    <property type="entry name" value="PBP_dimer"/>
    <property type="match status" value="1"/>
</dbReference>
<dbReference type="Proteomes" id="UP001519307">
    <property type="component" value="Unassembled WGS sequence"/>
</dbReference>
<dbReference type="InterPro" id="IPR005311">
    <property type="entry name" value="PBP_dimer"/>
</dbReference>
<keyword evidence="3" id="KW-0472">Membrane</keyword>
<proteinExistence type="inferred from homology"/>
<evidence type="ECO:0000256" key="2">
    <source>
        <dbReference type="ARBA" id="ARBA00007171"/>
    </source>
</evidence>
<dbReference type="InterPro" id="IPR001460">
    <property type="entry name" value="PCN-bd_Tpept"/>
</dbReference>
<sequence length="576" mass="63801">MSKKKSFSSRNRLLAIFFIFLIVLIVIIGRLSYIAIAQGDWLRLLAEKQWTDKTLIKPVRGQIVDRNYNQLVTNENDYRIDIDLKTLKQSIKTKKLTMDDVESKLSGIIGMNIESIDKIIKTSDSYKVLERGISNDQKNKVEKLGINGIIISPDTKRYYVNGSFLSQVLGYTDSDGKGVSGVELSYDKILTGTPGLNISQVDSKRSDLPYQQSVYTKPVDGKDLALTIDANLQLFVEKEAEKALKNNNAKSVTITVMNPKNGEILAMTNKSAKSSNSANNLNDKWYNKAIQGTFEPGSIFKAITSEIALETKTSDENQYFLCNDSITINGTKIYNWDKASHGMLSFVDILKTSNNVGFAQLGLKIGKENLYSYINKFGFGSKTGIDLPGEASGIVKDVKSVGNVDLSNTAFGQGIATTQIQYMTAFNAIANGGMWIRPHIMSEVGHMDKDNKFIEDSKFNDFSKKRIMDENMTKNLRGYLEKVVSDGVGKNAYIKGYDIAGKTGTAQKANPDGGGYEPGKYVSSFAGMAPYEDPKVTLIVSIDEPDSSNYYASQTSAPVAKELFDEIYNHTDFMNK</sequence>
<feature type="domain" description="Penicillin-binding protein transpeptidase" evidence="4">
    <location>
        <begin position="253"/>
        <end position="564"/>
    </location>
</feature>
<evidence type="ECO:0000256" key="1">
    <source>
        <dbReference type="ARBA" id="ARBA00004370"/>
    </source>
</evidence>
<evidence type="ECO:0000313" key="6">
    <source>
        <dbReference type="EMBL" id="MBP2031993.1"/>
    </source>
</evidence>
<dbReference type="RefSeq" id="WP_209700928.1">
    <property type="nucleotide sequence ID" value="NZ_JAGGLM010000002.1"/>
</dbReference>
<reference evidence="6 7" key="1">
    <citation type="submission" date="2021-03" db="EMBL/GenBank/DDBJ databases">
        <title>Genomic Encyclopedia of Type Strains, Phase IV (KMG-IV): sequencing the most valuable type-strain genomes for metagenomic binning, comparative biology and taxonomic classification.</title>
        <authorList>
            <person name="Goeker M."/>
        </authorList>
    </citation>
    <scope>NUCLEOTIDE SEQUENCE [LARGE SCALE GENOMIC DNA]</scope>
    <source>
        <strain evidence="6 7">DSM 28783</strain>
    </source>
</reference>
<comment type="similarity">
    <text evidence="2">Belongs to the transpeptidase family.</text>
</comment>
<dbReference type="SUPFAM" id="SSF56519">
    <property type="entry name" value="Penicillin binding protein dimerisation domain"/>
    <property type="match status" value="1"/>
</dbReference>
<dbReference type="InterPro" id="IPR036138">
    <property type="entry name" value="PBP_dimer_sf"/>
</dbReference>
<evidence type="ECO:0000313" key="7">
    <source>
        <dbReference type="Proteomes" id="UP001519307"/>
    </source>
</evidence>
<protein>
    <submittedName>
        <fullName evidence="6">Stage V sporulation protein D (Sporulation-specific penicillin-binding protein)</fullName>
    </submittedName>
</protein>
<dbReference type="InterPro" id="IPR012338">
    <property type="entry name" value="Beta-lactam/transpept-like"/>
</dbReference>
<dbReference type="InterPro" id="IPR050515">
    <property type="entry name" value="Beta-lactam/transpept"/>
</dbReference>
<dbReference type="Gene3D" id="3.30.450.330">
    <property type="match status" value="1"/>
</dbReference>
<evidence type="ECO:0000256" key="3">
    <source>
        <dbReference type="ARBA" id="ARBA00023136"/>
    </source>
</evidence>
<organism evidence="6 7">
    <name type="scientific">Clostridium algifaecis</name>
    <dbReference type="NCBI Taxonomy" id="1472040"/>
    <lineage>
        <taxon>Bacteria</taxon>
        <taxon>Bacillati</taxon>
        <taxon>Bacillota</taxon>
        <taxon>Clostridia</taxon>
        <taxon>Eubacteriales</taxon>
        <taxon>Clostridiaceae</taxon>
        <taxon>Clostridium</taxon>
    </lineage>
</organism>
<dbReference type="Pfam" id="PF00905">
    <property type="entry name" value="Transpeptidase"/>
    <property type="match status" value="1"/>
</dbReference>
<dbReference type="Gene3D" id="3.90.1310.10">
    <property type="entry name" value="Penicillin-binding protein 2a (Domain 2)"/>
    <property type="match status" value="1"/>
</dbReference>
<name>A0ABS4KPM7_9CLOT</name>
<comment type="caution">
    <text evidence="6">The sequence shown here is derived from an EMBL/GenBank/DDBJ whole genome shotgun (WGS) entry which is preliminary data.</text>
</comment>
<keyword evidence="7" id="KW-1185">Reference proteome</keyword>
<dbReference type="EMBL" id="JAGGLM010000002">
    <property type="protein sequence ID" value="MBP2031993.1"/>
    <property type="molecule type" value="Genomic_DNA"/>
</dbReference>
<evidence type="ECO:0000259" key="5">
    <source>
        <dbReference type="Pfam" id="PF03717"/>
    </source>
</evidence>
<dbReference type="PANTHER" id="PTHR30627">
    <property type="entry name" value="PEPTIDOGLYCAN D,D-TRANSPEPTIDASE"/>
    <property type="match status" value="1"/>
</dbReference>
<comment type="subcellular location">
    <subcellularLocation>
        <location evidence="1">Membrane</location>
    </subcellularLocation>
</comment>
<dbReference type="PANTHER" id="PTHR30627:SF1">
    <property type="entry name" value="PEPTIDOGLYCAN D,D-TRANSPEPTIDASE FTSI"/>
    <property type="match status" value="1"/>
</dbReference>
<dbReference type="SUPFAM" id="SSF56601">
    <property type="entry name" value="beta-lactamase/transpeptidase-like"/>
    <property type="match status" value="1"/>
</dbReference>
<feature type="domain" description="Penicillin-binding protein dimerisation" evidence="5">
    <location>
        <begin position="56"/>
        <end position="204"/>
    </location>
</feature>